<feature type="compositionally biased region" description="Basic and acidic residues" evidence="5">
    <location>
        <begin position="865"/>
        <end position="878"/>
    </location>
</feature>
<evidence type="ECO:0000313" key="8">
    <source>
        <dbReference type="EMBL" id="CBJ31859.1"/>
    </source>
</evidence>
<dbReference type="GO" id="GO:0030234">
    <property type="term" value="F:enzyme regulator activity"/>
    <property type="evidence" value="ECO:0007669"/>
    <property type="project" value="UniProtKB-UniRule"/>
</dbReference>
<evidence type="ECO:0000256" key="4">
    <source>
        <dbReference type="PIRNR" id="PIRNR015947"/>
    </source>
</evidence>
<dbReference type="eggNOG" id="KOG2062">
    <property type="taxonomic scope" value="Eukaryota"/>
</dbReference>
<feature type="region of interest" description="Disordered" evidence="5">
    <location>
        <begin position="865"/>
        <end position="966"/>
    </location>
</feature>
<dbReference type="AlphaFoldDB" id="D7FV53"/>
<dbReference type="InterPro" id="IPR040623">
    <property type="entry name" value="RPN2_C"/>
</dbReference>
<dbReference type="GO" id="GO:0042176">
    <property type="term" value="P:regulation of protein catabolic process"/>
    <property type="evidence" value="ECO:0007669"/>
    <property type="project" value="UniProtKB-UniRule"/>
</dbReference>
<comment type="similarity">
    <text evidence="1 4">Belongs to the proteasome subunit S1 family.</text>
</comment>
<evidence type="ECO:0000259" key="6">
    <source>
        <dbReference type="Pfam" id="PF18004"/>
    </source>
</evidence>
<evidence type="ECO:0000256" key="3">
    <source>
        <dbReference type="ARBA" id="ARBA00022942"/>
    </source>
</evidence>
<dbReference type="Proteomes" id="UP000002630">
    <property type="component" value="Linkage Group LG26"/>
</dbReference>
<dbReference type="EMBL" id="FN649751">
    <property type="protein sequence ID" value="CBJ31859.1"/>
    <property type="molecule type" value="Genomic_DNA"/>
</dbReference>
<dbReference type="Pfam" id="PF13646">
    <property type="entry name" value="HEAT_2"/>
    <property type="match status" value="1"/>
</dbReference>
<dbReference type="OMA" id="IMFGRQE"/>
<dbReference type="InParanoid" id="D7FV53"/>
<dbReference type="GO" id="GO:0034515">
    <property type="term" value="C:proteasome storage granule"/>
    <property type="evidence" value="ECO:0007669"/>
    <property type="project" value="TreeGrafter"/>
</dbReference>
<dbReference type="PANTHER" id="PTHR10943">
    <property type="entry name" value="26S PROTEASOME NON-ATPASE REGULATORY SUBUNIT"/>
    <property type="match status" value="1"/>
</dbReference>
<dbReference type="PANTHER" id="PTHR10943:SF2">
    <property type="entry name" value="26S PROTEASOME NON-ATPASE REGULATORY SUBUNIT 1"/>
    <property type="match status" value="1"/>
</dbReference>
<sequence>MSRERSLNLLLLTPHSSTICYILNFSASGLISMLEEDDDELRTHALKRLHQVVDKHWAEVAAVVPLIEALSEDDAFPARELAAAVASKCFFHLEEYSDALRLALGAGEYFDVSSKTEYVSTMVSKCIDQYTAQRTAAIGGGVPDEAPEEMDPRMEGIVERMFDRCYADGEYTQAMGIALEAHRLDKVEETIQQASDKPTLLKYTFDVCQTLVTSRQTRLKVLAILVAMHRLLPEPDHVAVCKCLQFLGEAAQVAEVLKDLLRGSDESALLAYQIAFDLVESEHQHFVMEVNKHMPQKKATEAVPAAESGEEKKEGTEGDAEAAAAAPAEGEVAAAAASGMEVDSEVHEPEESEEFLGRMDKLRQVLVDGFGIDLSLNFLYKMNKTDLLLMKNIKGALETRNSVLHNVTVVAHGYMQAGTTVDTFLRDNLDWMGRASNWAKFTATASIGVVHRGHMKESMSLLQPYLPQGGVSALPYSEGGALYALGLIHSNKGSDGNAQVITYLQEALRNAGTNETVQHGACLGLGLAAMATGGADLYEDLKNTLFKDSANAGEAAAYAIGLTMLGKGGTTPESSTALEEMIAYAHETAHEKIIRGLAMGIALTLYSQEEAAEGMIEQLSRDRDPILRYGAMYAIGMAYCGTSNNNAIRRLLHVAVSDVSDDVRLAAVTCLGFVLFRTPEQVPRLVSLLAESFNAHMRFGSCLAIGISCAGTGSREAMDVLEPMMEDVVDFVRQGALIAMAMVLMQQSEARIPKVKAFRAKLTSVISDKHQSTMTKMGAIMASGIMEAGGRNVTITMQSRAGFTKMSSVVGLAVWCQYWYWYPLMHFLPLAFTPTTHIGLNKDFKMPNDYEATCDARPSQFAYPKKLEEKKEEKKERVTTVTLSTTAKAKAREARKEHNTKKEDGDAPTADMEIQGDEAGVEEKKGTEGDEKEAGEKPEAPKPKKEPEPTSFKIKNPARVTPSQEPFVHFDMEQRYVPVRKTGKPLGIIMLLDRTPDEPEDVALVEAPSTDPDGEEADPPEPFEWTPGGVGKPIPATGS</sequence>
<proteinExistence type="inferred from homology"/>
<dbReference type="GO" id="GO:0008540">
    <property type="term" value="C:proteasome regulatory particle, base subcomplex"/>
    <property type="evidence" value="ECO:0007669"/>
    <property type="project" value="UniProtKB-UniRule"/>
</dbReference>
<evidence type="ECO:0000256" key="1">
    <source>
        <dbReference type="ARBA" id="ARBA00006308"/>
    </source>
</evidence>
<reference evidence="8 9" key="1">
    <citation type="journal article" date="2010" name="Nature">
        <title>The Ectocarpus genome and the independent evolution of multicellularity in brown algae.</title>
        <authorList>
            <person name="Cock J.M."/>
            <person name="Sterck L."/>
            <person name="Rouze P."/>
            <person name="Scornet D."/>
            <person name="Allen A.E."/>
            <person name="Amoutzias G."/>
            <person name="Anthouard V."/>
            <person name="Artiguenave F."/>
            <person name="Aury J.M."/>
            <person name="Badger J.H."/>
            <person name="Beszteri B."/>
            <person name="Billiau K."/>
            <person name="Bonnet E."/>
            <person name="Bothwell J.H."/>
            <person name="Bowler C."/>
            <person name="Boyen C."/>
            <person name="Brownlee C."/>
            <person name="Carrano C.J."/>
            <person name="Charrier B."/>
            <person name="Cho G.Y."/>
            <person name="Coelho S.M."/>
            <person name="Collen J."/>
            <person name="Corre E."/>
            <person name="Da Silva C."/>
            <person name="Delage L."/>
            <person name="Delaroque N."/>
            <person name="Dittami S.M."/>
            <person name="Doulbeau S."/>
            <person name="Elias M."/>
            <person name="Farnham G."/>
            <person name="Gachon C.M."/>
            <person name="Gschloessl B."/>
            <person name="Heesch S."/>
            <person name="Jabbari K."/>
            <person name="Jubin C."/>
            <person name="Kawai H."/>
            <person name="Kimura K."/>
            <person name="Kloareg B."/>
            <person name="Kupper F.C."/>
            <person name="Lang D."/>
            <person name="Le Bail A."/>
            <person name="Leblanc C."/>
            <person name="Lerouge P."/>
            <person name="Lohr M."/>
            <person name="Lopez P.J."/>
            <person name="Martens C."/>
            <person name="Maumus F."/>
            <person name="Michel G."/>
            <person name="Miranda-Saavedra D."/>
            <person name="Morales J."/>
            <person name="Moreau H."/>
            <person name="Motomura T."/>
            <person name="Nagasato C."/>
            <person name="Napoli C.A."/>
            <person name="Nelson D.R."/>
            <person name="Nyvall-Collen P."/>
            <person name="Peters A.F."/>
            <person name="Pommier C."/>
            <person name="Potin P."/>
            <person name="Poulain J."/>
            <person name="Quesneville H."/>
            <person name="Read B."/>
            <person name="Rensing S.A."/>
            <person name="Ritter A."/>
            <person name="Rousvoal S."/>
            <person name="Samanta M."/>
            <person name="Samson G."/>
            <person name="Schroeder D.C."/>
            <person name="Segurens B."/>
            <person name="Strittmatter M."/>
            <person name="Tonon T."/>
            <person name="Tregear J.W."/>
            <person name="Valentin K."/>
            <person name="von Dassow P."/>
            <person name="Yamagishi T."/>
            <person name="Van de Peer Y."/>
            <person name="Wincker P."/>
        </authorList>
    </citation>
    <scope>NUCLEOTIDE SEQUENCE [LARGE SCALE GENOMIC DNA]</scope>
    <source>
        <strain evidence="9">Ec32 / CCAP1310/4</strain>
    </source>
</reference>
<feature type="compositionally biased region" description="Basic and acidic residues" evidence="5">
    <location>
        <begin position="921"/>
        <end position="948"/>
    </location>
</feature>
<keyword evidence="3 4" id="KW-0647">Proteasome</keyword>
<feature type="domain" description="26S proteasome non-ATPase regulatory subunit 1/RPN2 N-terminal" evidence="7">
    <location>
        <begin position="26"/>
        <end position="311"/>
    </location>
</feature>
<dbReference type="PIRSF" id="PIRSF015947">
    <property type="entry name" value="26S_Psome_Rpn2"/>
    <property type="match status" value="1"/>
</dbReference>
<feature type="region of interest" description="Disordered" evidence="5">
    <location>
        <begin position="297"/>
        <end position="328"/>
    </location>
</feature>
<keyword evidence="2" id="KW-0677">Repeat</keyword>
<evidence type="ECO:0000256" key="5">
    <source>
        <dbReference type="SAM" id="MobiDB-lite"/>
    </source>
</evidence>
<keyword evidence="9" id="KW-1185">Reference proteome</keyword>
<dbReference type="EMBL" id="FN648474">
    <property type="protein sequence ID" value="CBJ31859.1"/>
    <property type="molecule type" value="Genomic_DNA"/>
</dbReference>
<gene>
    <name evidence="8" type="ORF">Esi_0289_0008</name>
</gene>
<dbReference type="STRING" id="2880.D7FV53"/>
<feature type="domain" description="26S proteasome regulatory subunit RPN2 C-terminal" evidence="6">
    <location>
        <begin position="835"/>
        <end position="1002"/>
    </location>
</feature>
<dbReference type="GO" id="GO:0005634">
    <property type="term" value="C:nucleus"/>
    <property type="evidence" value="ECO:0007669"/>
    <property type="project" value="TreeGrafter"/>
</dbReference>
<dbReference type="Pfam" id="PF21505">
    <property type="entry name" value="RPN2_N"/>
    <property type="match status" value="1"/>
</dbReference>
<feature type="compositionally biased region" description="Acidic residues" evidence="5">
    <location>
        <begin position="1012"/>
        <end position="1021"/>
    </location>
</feature>
<organism evidence="8 9">
    <name type="scientific">Ectocarpus siliculosus</name>
    <name type="common">Brown alga</name>
    <name type="synonym">Conferva siliculosa</name>
    <dbReference type="NCBI Taxonomy" id="2880"/>
    <lineage>
        <taxon>Eukaryota</taxon>
        <taxon>Sar</taxon>
        <taxon>Stramenopiles</taxon>
        <taxon>Ochrophyta</taxon>
        <taxon>PX clade</taxon>
        <taxon>Phaeophyceae</taxon>
        <taxon>Ectocarpales</taxon>
        <taxon>Ectocarpaceae</taxon>
        <taxon>Ectocarpus</taxon>
    </lineage>
</organism>
<protein>
    <submittedName>
        <fullName evidence="8">Uncharacterized protein</fullName>
    </submittedName>
</protein>
<evidence type="ECO:0000313" key="9">
    <source>
        <dbReference type="Proteomes" id="UP000002630"/>
    </source>
</evidence>
<evidence type="ECO:0000259" key="7">
    <source>
        <dbReference type="Pfam" id="PF21505"/>
    </source>
</evidence>
<dbReference type="Gene3D" id="1.25.10.10">
    <property type="entry name" value="Leucine-rich Repeat Variant"/>
    <property type="match status" value="1"/>
</dbReference>
<feature type="compositionally biased region" description="Basic and acidic residues" evidence="5">
    <location>
        <begin position="890"/>
        <end position="905"/>
    </location>
</feature>
<dbReference type="InterPro" id="IPR016024">
    <property type="entry name" value="ARM-type_fold"/>
</dbReference>
<dbReference type="OrthoDB" id="261572at2759"/>
<dbReference type="Pfam" id="PF18004">
    <property type="entry name" value="RPN2_C"/>
    <property type="match status" value="1"/>
</dbReference>
<feature type="region of interest" description="Disordered" evidence="5">
    <location>
        <begin position="1004"/>
        <end position="1039"/>
    </location>
</feature>
<dbReference type="InterPro" id="IPR011989">
    <property type="entry name" value="ARM-like"/>
</dbReference>
<dbReference type="InterPro" id="IPR048570">
    <property type="entry name" value="PSMD1_RPN2_N"/>
</dbReference>
<dbReference type="InterPro" id="IPR016642">
    <property type="entry name" value="26S_Psome_Rpn2"/>
</dbReference>
<dbReference type="FunCoup" id="D7FV53">
    <property type="interactions" value="641"/>
</dbReference>
<dbReference type="FunFam" id="1.25.10.10:FF:000017">
    <property type="entry name" value="26S proteasome non-ATPase regulatory subunit 1"/>
    <property type="match status" value="1"/>
</dbReference>
<accession>D7FV53</accession>
<dbReference type="SUPFAM" id="SSF48371">
    <property type="entry name" value="ARM repeat"/>
    <property type="match status" value="1"/>
</dbReference>
<name>D7FV53_ECTSI</name>
<dbReference type="GO" id="GO:0043161">
    <property type="term" value="P:proteasome-mediated ubiquitin-dependent protein catabolic process"/>
    <property type="evidence" value="ECO:0007669"/>
    <property type="project" value="TreeGrafter"/>
</dbReference>
<evidence type="ECO:0000256" key="2">
    <source>
        <dbReference type="ARBA" id="ARBA00022737"/>
    </source>
</evidence>